<name>A0ABT7J4R2_9ACTN</name>
<accession>A0ABT7J4R2</accession>
<feature type="transmembrane region" description="Helical" evidence="2">
    <location>
        <begin position="361"/>
        <end position="381"/>
    </location>
</feature>
<keyword evidence="4" id="KW-1185">Reference proteome</keyword>
<comment type="caution">
    <text evidence="3">The sequence shown here is derived from an EMBL/GenBank/DDBJ whole genome shotgun (WGS) entry which is preliminary data.</text>
</comment>
<evidence type="ECO:0008006" key="5">
    <source>
        <dbReference type="Google" id="ProtNLM"/>
    </source>
</evidence>
<reference evidence="3 4" key="1">
    <citation type="submission" date="2023-05" db="EMBL/GenBank/DDBJ databases">
        <title>Streptomyces fuscus sp. nov., a brown-black pigment producing actinomyces isolated from dry sand of Sea duck farm.</title>
        <authorList>
            <person name="Xie J."/>
            <person name="Shen N."/>
        </authorList>
    </citation>
    <scope>NUCLEOTIDE SEQUENCE [LARGE SCALE GENOMIC DNA]</scope>
    <source>
        <strain evidence="3 4">GXMU-J15</strain>
    </source>
</reference>
<feature type="transmembrane region" description="Helical" evidence="2">
    <location>
        <begin position="194"/>
        <end position="220"/>
    </location>
</feature>
<feature type="transmembrane region" description="Helical" evidence="2">
    <location>
        <begin position="129"/>
        <end position="151"/>
    </location>
</feature>
<evidence type="ECO:0000313" key="3">
    <source>
        <dbReference type="EMBL" id="MDL2079332.1"/>
    </source>
</evidence>
<sequence>MFTSQQIASNDSAGTQSTSPQSRQAVRFRDRLHERFRRGLLATQRVQIDRHLGILDSLELADTVQKGRLRRDIRGAAARRASAAYAANLITTWLFSLPVIVIVIAVVLAHSEFPSGSSAGSLLSYMGGAGAAGVLMLAPAAAVALTTYLLAPSLGRLFEKLTLYTMFGSACLVFLFFAVTTWESDPNGSAFNATAASMSALTLSGIVIVANGSLAFNHWLTNYLDARWCRPYDHIALFLLGTAASIHRERRRWHDDSQVTKWRAWLEIVAAQVERDASLSRRFGTAEDGTHTELRDEARRIAAIVRSHKRTLAEAYSAHDVDAVVTSLVRGTQAFCAGDRTALLANAPDQAAPRVNRFAAAILRLIPAAVLIAAGIFLPLIPAIAQSELASSLRWYLIVMGAIMFVTTRQDLATKIGEAVAKVLFK</sequence>
<feature type="transmembrane region" description="Helical" evidence="2">
    <location>
        <begin position="163"/>
        <end position="182"/>
    </location>
</feature>
<dbReference type="RefSeq" id="WP_261718204.1">
    <property type="nucleotide sequence ID" value="NZ_JASJUS010000023.1"/>
</dbReference>
<evidence type="ECO:0000256" key="1">
    <source>
        <dbReference type="SAM" id="MobiDB-lite"/>
    </source>
</evidence>
<dbReference type="Proteomes" id="UP001241926">
    <property type="component" value="Unassembled WGS sequence"/>
</dbReference>
<keyword evidence="2" id="KW-0472">Membrane</keyword>
<feature type="transmembrane region" description="Helical" evidence="2">
    <location>
        <begin position="393"/>
        <end position="412"/>
    </location>
</feature>
<organism evidence="3 4">
    <name type="scientific">Streptomyces fuscus</name>
    <dbReference type="NCBI Taxonomy" id="3048495"/>
    <lineage>
        <taxon>Bacteria</taxon>
        <taxon>Bacillati</taxon>
        <taxon>Actinomycetota</taxon>
        <taxon>Actinomycetes</taxon>
        <taxon>Kitasatosporales</taxon>
        <taxon>Streptomycetaceae</taxon>
        <taxon>Streptomyces</taxon>
    </lineage>
</organism>
<dbReference type="EMBL" id="JASJUS010000023">
    <property type="protein sequence ID" value="MDL2079332.1"/>
    <property type="molecule type" value="Genomic_DNA"/>
</dbReference>
<feature type="region of interest" description="Disordered" evidence="1">
    <location>
        <begin position="1"/>
        <end position="24"/>
    </location>
</feature>
<feature type="transmembrane region" description="Helical" evidence="2">
    <location>
        <begin position="83"/>
        <end position="109"/>
    </location>
</feature>
<keyword evidence="2" id="KW-0812">Transmembrane</keyword>
<proteinExistence type="predicted"/>
<evidence type="ECO:0000256" key="2">
    <source>
        <dbReference type="SAM" id="Phobius"/>
    </source>
</evidence>
<gene>
    <name evidence="3" type="ORF">QNN03_23100</name>
</gene>
<evidence type="ECO:0000313" key="4">
    <source>
        <dbReference type="Proteomes" id="UP001241926"/>
    </source>
</evidence>
<keyword evidence="2" id="KW-1133">Transmembrane helix</keyword>
<protein>
    <recommendedName>
        <fullName evidence="5">Integral membrane protein</fullName>
    </recommendedName>
</protein>